<comment type="caution">
    <text evidence="1">The sequence shown here is derived from an EMBL/GenBank/DDBJ whole genome shotgun (WGS) entry which is preliminary data.</text>
</comment>
<sequence>MAIECATLMRDHGPRAITLYNPDTSFYGVCLAAAVSGRLRWRIADFYEAANSSSSLSCSI</sequence>
<accession>A0ABQ9ZQB9</accession>
<gene>
    <name evidence="1" type="ORF">OUZ56_030115</name>
</gene>
<dbReference type="Proteomes" id="UP001234178">
    <property type="component" value="Unassembled WGS sequence"/>
</dbReference>
<proteinExistence type="predicted"/>
<name>A0ABQ9ZQB9_9CRUS</name>
<protein>
    <submittedName>
        <fullName evidence="1">Uncharacterized protein</fullName>
    </submittedName>
</protein>
<keyword evidence="2" id="KW-1185">Reference proteome</keyword>
<dbReference type="EMBL" id="JAOYFB010000005">
    <property type="protein sequence ID" value="KAK4015125.1"/>
    <property type="molecule type" value="Genomic_DNA"/>
</dbReference>
<evidence type="ECO:0000313" key="1">
    <source>
        <dbReference type="EMBL" id="KAK4015125.1"/>
    </source>
</evidence>
<reference evidence="1 2" key="1">
    <citation type="journal article" date="2023" name="Nucleic Acids Res.">
        <title>The hologenome of Daphnia magna reveals possible DNA methylation and microbiome-mediated evolution of the host genome.</title>
        <authorList>
            <person name="Chaturvedi A."/>
            <person name="Li X."/>
            <person name="Dhandapani V."/>
            <person name="Marshall H."/>
            <person name="Kissane S."/>
            <person name="Cuenca-Cambronero M."/>
            <person name="Asole G."/>
            <person name="Calvet F."/>
            <person name="Ruiz-Romero M."/>
            <person name="Marangio P."/>
            <person name="Guigo R."/>
            <person name="Rago D."/>
            <person name="Mirbahai L."/>
            <person name="Eastwood N."/>
            <person name="Colbourne J.K."/>
            <person name="Zhou J."/>
            <person name="Mallon E."/>
            <person name="Orsini L."/>
        </authorList>
    </citation>
    <scope>NUCLEOTIDE SEQUENCE [LARGE SCALE GENOMIC DNA]</scope>
    <source>
        <strain evidence="1">LRV0_1</strain>
    </source>
</reference>
<evidence type="ECO:0000313" key="2">
    <source>
        <dbReference type="Proteomes" id="UP001234178"/>
    </source>
</evidence>
<organism evidence="1 2">
    <name type="scientific">Daphnia magna</name>
    <dbReference type="NCBI Taxonomy" id="35525"/>
    <lineage>
        <taxon>Eukaryota</taxon>
        <taxon>Metazoa</taxon>
        <taxon>Ecdysozoa</taxon>
        <taxon>Arthropoda</taxon>
        <taxon>Crustacea</taxon>
        <taxon>Branchiopoda</taxon>
        <taxon>Diplostraca</taxon>
        <taxon>Cladocera</taxon>
        <taxon>Anomopoda</taxon>
        <taxon>Daphniidae</taxon>
        <taxon>Daphnia</taxon>
    </lineage>
</organism>